<protein>
    <submittedName>
        <fullName evidence="1">Uncharacterized protein</fullName>
    </submittedName>
</protein>
<dbReference type="EMBL" id="GBRH01207122">
    <property type="protein sequence ID" value="JAD90773.1"/>
    <property type="molecule type" value="Transcribed_RNA"/>
</dbReference>
<accession>A0A0A9DVP5</accession>
<reference evidence="1" key="1">
    <citation type="submission" date="2014-09" db="EMBL/GenBank/DDBJ databases">
        <authorList>
            <person name="Magalhaes I.L.F."/>
            <person name="Oliveira U."/>
            <person name="Santos F.R."/>
            <person name="Vidigal T.H.D.A."/>
            <person name="Brescovit A.D."/>
            <person name="Santos A.J."/>
        </authorList>
    </citation>
    <scope>NUCLEOTIDE SEQUENCE</scope>
    <source>
        <tissue evidence="1">Shoot tissue taken approximately 20 cm above the soil surface</tissue>
    </source>
</reference>
<sequence length="217" mass="24313">MNSKTQIDINHETDKQRKIFHGAEAITSSNNQLPAHLNSKRFISKQILCPHQHMDSQHSLLRNSNQLLPDIAPGEEADERRRRILEPVDNVLDVADLPLLEVPHNLLLELAVPAEVVEDHEPLHAHALGHELEQVVRALGVLQVILRDHPAHGDPPAVAHVEQHRVQRRAAYVLEVDVDALRETPGRAVTLIDITVGELFGAVGFGEEERVHHVFMV</sequence>
<organism evidence="1">
    <name type="scientific">Arundo donax</name>
    <name type="common">Giant reed</name>
    <name type="synonym">Donax arundinaceus</name>
    <dbReference type="NCBI Taxonomy" id="35708"/>
    <lineage>
        <taxon>Eukaryota</taxon>
        <taxon>Viridiplantae</taxon>
        <taxon>Streptophyta</taxon>
        <taxon>Embryophyta</taxon>
        <taxon>Tracheophyta</taxon>
        <taxon>Spermatophyta</taxon>
        <taxon>Magnoliopsida</taxon>
        <taxon>Liliopsida</taxon>
        <taxon>Poales</taxon>
        <taxon>Poaceae</taxon>
        <taxon>PACMAD clade</taxon>
        <taxon>Arundinoideae</taxon>
        <taxon>Arundineae</taxon>
        <taxon>Arundo</taxon>
    </lineage>
</organism>
<name>A0A0A9DVP5_ARUDO</name>
<evidence type="ECO:0000313" key="1">
    <source>
        <dbReference type="EMBL" id="JAD90773.1"/>
    </source>
</evidence>
<proteinExistence type="predicted"/>
<dbReference type="AlphaFoldDB" id="A0A0A9DVP5"/>
<reference evidence="1" key="2">
    <citation type="journal article" date="2015" name="Data Brief">
        <title>Shoot transcriptome of the giant reed, Arundo donax.</title>
        <authorList>
            <person name="Barrero R.A."/>
            <person name="Guerrero F.D."/>
            <person name="Moolhuijzen P."/>
            <person name="Goolsby J.A."/>
            <person name="Tidwell J."/>
            <person name="Bellgard S.E."/>
            <person name="Bellgard M.I."/>
        </authorList>
    </citation>
    <scope>NUCLEOTIDE SEQUENCE</scope>
    <source>
        <tissue evidence="1">Shoot tissue taken approximately 20 cm above the soil surface</tissue>
    </source>
</reference>